<evidence type="ECO:0000313" key="6">
    <source>
        <dbReference type="EMBL" id="OPL20762.1"/>
    </source>
</evidence>
<dbReference type="AlphaFoldDB" id="A0A409V728"/>
<feature type="non-terminal residue" evidence="6">
    <location>
        <position position="288"/>
    </location>
</feature>
<dbReference type="SMR" id="A0A409V728"/>
<reference evidence="6 7" key="1">
    <citation type="journal article" date="2016" name="PLoS ONE">
        <title>A First Insight into the Genome of the Filter-Feeder Mussel Mytilus galloprovincialis.</title>
        <authorList>
            <person name="Murgarella M."/>
            <person name="Puiu D."/>
            <person name="Novoa B."/>
            <person name="Figueras A."/>
            <person name="Posada D."/>
            <person name="Canchaya C."/>
        </authorList>
    </citation>
    <scope>NUCLEOTIDE SEQUENCE [LARGE SCALE GENOMIC DNA]</scope>
    <source>
        <tissue evidence="6">Muscle</tissue>
    </source>
</reference>
<dbReference type="PANTHER" id="PTHR43100:SF1">
    <property type="entry name" value="GLUTAMATE SYNTHASE [NADPH] SMALL CHAIN"/>
    <property type="match status" value="1"/>
</dbReference>
<dbReference type="UniPathway" id="UPA00045"/>
<dbReference type="SUPFAM" id="SSF51395">
    <property type="entry name" value="FMN-linked oxidoreductases"/>
    <property type="match status" value="1"/>
</dbReference>
<evidence type="ECO:0000313" key="7">
    <source>
        <dbReference type="Proteomes" id="UP000266721"/>
    </source>
</evidence>
<feature type="domain" description="Glutamate synthase" evidence="5">
    <location>
        <begin position="2"/>
        <end position="141"/>
    </location>
</feature>
<dbReference type="Gene3D" id="3.20.20.70">
    <property type="entry name" value="Aldolase class I"/>
    <property type="match status" value="1"/>
</dbReference>
<dbReference type="Pfam" id="PF01645">
    <property type="entry name" value="Glu_synthase"/>
    <property type="match status" value="1"/>
</dbReference>
<proteinExistence type="inferred from homology"/>
<dbReference type="InterPro" id="IPR051394">
    <property type="entry name" value="Glutamate_Synthase"/>
</dbReference>
<accession>A0A409V728</accession>
<dbReference type="InterPro" id="IPR002932">
    <property type="entry name" value="Glu_synthdom"/>
</dbReference>
<dbReference type="Gene3D" id="2.160.20.60">
    <property type="entry name" value="Glutamate synthase, alpha subunit, C-terminal domain"/>
    <property type="match status" value="1"/>
</dbReference>
<dbReference type="CDD" id="cd02808">
    <property type="entry name" value="GltS_FMN"/>
    <property type="match status" value="1"/>
</dbReference>
<gene>
    <name evidence="6" type="ORF">AM593_04088</name>
</gene>
<protein>
    <submittedName>
        <fullName evidence="6">Glutamate synthase</fullName>
    </submittedName>
</protein>
<keyword evidence="7" id="KW-1185">Reference proteome</keyword>
<dbReference type="SUPFAM" id="SSF69336">
    <property type="entry name" value="Alpha subunit of glutamate synthase, C-terminal domain"/>
    <property type="match status" value="1"/>
</dbReference>
<feature type="domain" description="Glutamate synthase alpha subunit C-terminal" evidence="4">
    <location>
        <begin position="223"/>
        <end position="288"/>
    </location>
</feature>
<dbReference type="EMBL" id="KV600950">
    <property type="protein sequence ID" value="OPL20762.1"/>
    <property type="molecule type" value="Genomic_DNA"/>
</dbReference>
<dbReference type="InterPro" id="IPR013785">
    <property type="entry name" value="Aldolase_TIM"/>
</dbReference>
<comment type="pathway">
    <text evidence="1">Energy metabolism; nitrogen metabolism.</text>
</comment>
<dbReference type="GO" id="GO:0006537">
    <property type="term" value="P:glutamate biosynthetic process"/>
    <property type="evidence" value="ECO:0007669"/>
    <property type="project" value="InterPro"/>
</dbReference>
<sequence length="288" mass="31563">GKSEHITISGHDGGTGASSWTGIKNAGLPWELGISETHQTLVMSDLRSRVVLQADGQIRTGKDVVIAAMLGADEMGFSTAPLIAMGCTMMRKCHLNTCPVGVATQDPELRKKFAGKPEYVVNYLFLIAEDVRSILAKMGFRRLQDLIGKTDRLKFAPDPENHKAKLLDFSKILKNALDMRPGINIKGGSIPQLFELEKRLDYKVYAQAKDVIEGLKKNVEIEMNITNEDRTFGSTLSYYISKKTVEAGLPDKSIVLKMQGSGGQSFCAFLAKGVYVELEGDANDYVGK</sequence>
<evidence type="ECO:0000256" key="1">
    <source>
        <dbReference type="ARBA" id="ARBA00004802"/>
    </source>
</evidence>
<dbReference type="InterPro" id="IPR036485">
    <property type="entry name" value="Glu_synth_asu_C_sf"/>
</dbReference>
<evidence type="ECO:0000256" key="3">
    <source>
        <dbReference type="ARBA" id="ARBA00009716"/>
    </source>
</evidence>
<dbReference type="InterPro" id="IPR002489">
    <property type="entry name" value="Glu_synth_asu_C"/>
</dbReference>
<dbReference type="GO" id="GO:0015930">
    <property type="term" value="F:glutamate synthase activity"/>
    <property type="evidence" value="ECO:0007669"/>
    <property type="project" value="InterPro"/>
</dbReference>
<evidence type="ECO:0000256" key="2">
    <source>
        <dbReference type="ARBA" id="ARBA00004909"/>
    </source>
</evidence>
<organism evidence="6 7">
    <name type="scientific">Mytilus galloprovincialis</name>
    <name type="common">Mediterranean mussel</name>
    <dbReference type="NCBI Taxonomy" id="29158"/>
    <lineage>
        <taxon>Eukaryota</taxon>
        <taxon>Metazoa</taxon>
        <taxon>Spiralia</taxon>
        <taxon>Lophotrochozoa</taxon>
        <taxon>Mollusca</taxon>
        <taxon>Bivalvia</taxon>
        <taxon>Autobranchia</taxon>
        <taxon>Pteriomorphia</taxon>
        <taxon>Mytilida</taxon>
        <taxon>Mytiloidea</taxon>
        <taxon>Mytilidae</taxon>
        <taxon>Mytilinae</taxon>
        <taxon>Mytilus</taxon>
    </lineage>
</organism>
<name>A0A409V728_MYTGA</name>
<feature type="non-terminal residue" evidence="6">
    <location>
        <position position="1"/>
    </location>
</feature>
<dbReference type="Proteomes" id="UP000266721">
    <property type="component" value="Unassembled WGS sequence"/>
</dbReference>
<dbReference type="Pfam" id="PF01493">
    <property type="entry name" value="GXGXG"/>
    <property type="match status" value="1"/>
</dbReference>
<evidence type="ECO:0000259" key="5">
    <source>
        <dbReference type="Pfam" id="PF01645"/>
    </source>
</evidence>
<comment type="pathway">
    <text evidence="2">Nitrogen metabolism.</text>
</comment>
<evidence type="ECO:0000259" key="4">
    <source>
        <dbReference type="Pfam" id="PF01493"/>
    </source>
</evidence>
<comment type="similarity">
    <text evidence="3">Belongs to the glutamate synthase family.</text>
</comment>
<dbReference type="PANTHER" id="PTHR43100">
    <property type="entry name" value="GLUTAMATE SYNTHASE [NADPH] SMALL CHAIN"/>
    <property type="match status" value="1"/>
</dbReference>